<evidence type="ECO:0000256" key="1">
    <source>
        <dbReference type="SAM" id="Phobius"/>
    </source>
</evidence>
<keyword evidence="1" id="KW-0472">Membrane</keyword>
<organism evidence="3 4">
    <name type="scientific">Gallibacterium genomosp. 2</name>
    <dbReference type="NCBI Taxonomy" id="155517"/>
    <lineage>
        <taxon>Bacteria</taxon>
        <taxon>Pseudomonadati</taxon>
        <taxon>Pseudomonadota</taxon>
        <taxon>Gammaproteobacteria</taxon>
        <taxon>Pasteurellales</taxon>
        <taxon>Pasteurellaceae</taxon>
        <taxon>Gallibacterium</taxon>
    </lineage>
</organism>
<proteinExistence type="predicted"/>
<gene>
    <name evidence="3" type="ORF">P375_03695</name>
</gene>
<keyword evidence="4" id="KW-1185">Reference proteome</keyword>
<dbReference type="RefSeq" id="WP_039134479.1">
    <property type="nucleotide sequence ID" value="NZ_JPXY01000016.1"/>
</dbReference>
<evidence type="ECO:0000313" key="4">
    <source>
        <dbReference type="Proteomes" id="UP000030418"/>
    </source>
</evidence>
<feature type="transmembrane region" description="Helical" evidence="1">
    <location>
        <begin position="76"/>
        <end position="97"/>
    </location>
</feature>
<feature type="transmembrane region" description="Helical" evidence="1">
    <location>
        <begin position="290"/>
        <end position="312"/>
    </location>
</feature>
<dbReference type="InterPro" id="IPR050879">
    <property type="entry name" value="Acyltransferase_3"/>
</dbReference>
<dbReference type="EMBL" id="JPXY01000016">
    <property type="protein sequence ID" value="KGQ33307.1"/>
    <property type="molecule type" value="Genomic_DNA"/>
</dbReference>
<feature type="transmembrane region" description="Helical" evidence="1">
    <location>
        <begin position="233"/>
        <end position="252"/>
    </location>
</feature>
<evidence type="ECO:0000313" key="3">
    <source>
        <dbReference type="EMBL" id="KGQ33307.1"/>
    </source>
</evidence>
<feature type="transmembrane region" description="Helical" evidence="1">
    <location>
        <begin position="170"/>
        <end position="190"/>
    </location>
</feature>
<dbReference type="AlphaFoldDB" id="A0A0A2XQR2"/>
<sequence>MKSLNNHIIELDSWRGIMAILVAIFHYTVPNNFISAELAVDFFFILSGIVVHMAYFDKGLSVKDFFIKRLVRLYPLHLFSLFIICILFIYTILFINYPLSNNLTLAFEWQFPNEYYKDGILFTFLQQIFFIQSLGFHPSNEFWNGASWSVSAELWVNLIFFIWMRRLSNYFLLIFSFILYTLLFVNFGRVSVHNEYILYINSSIIRCLAAFCIGCVLFRLLNPLRLKITNKRHLFYSYLQSISIFILFYVMVKGEYNYNEFMAVIAIIVIISVSFLQLDTIINRSLKIGLLKFLGKISYSIYLTHYIVQYILQTILNLQFDTTSKIEGGGNLLIFIFMTIFISYISYNLVEKNNAIIMKRLTSIFEIK</sequence>
<feature type="domain" description="Acyltransferase 3" evidence="2">
    <location>
        <begin position="9"/>
        <end position="346"/>
    </location>
</feature>
<dbReference type="Pfam" id="PF01757">
    <property type="entry name" value="Acyl_transf_3"/>
    <property type="match status" value="1"/>
</dbReference>
<name>A0A0A2XQR2_9PAST</name>
<dbReference type="PANTHER" id="PTHR23028">
    <property type="entry name" value="ACETYLTRANSFERASE"/>
    <property type="match status" value="1"/>
</dbReference>
<dbReference type="Proteomes" id="UP000030418">
    <property type="component" value="Unassembled WGS sequence"/>
</dbReference>
<keyword evidence="1" id="KW-0812">Transmembrane</keyword>
<protein>
    <recommendedName>
        <fullName evidence="2">Acyltransferase 3 domain-containing protein</fullName>
    </recommendedName>
</protein>
<feature type="transmembrane region" description="Helical" evidence="1">
    <location>
        <begin position="12"/>
        <end position="29"/>
    </location>
</feature>
<feature type="transmembrane region" description="Helical" evidence="1">
    <location>
        <begin position="258"/>
        <end position="278"/>
    </location>
</feature>
<dbReference type="InterPro" id="IPR002656">
    <property type="entry name" value="Acyl_transf_3_dom"/>
</dbReference>
<keyword evidence="1" id="KW-1133">Transmembrane helix</keyword>
<feature type="transmembrane region" description="Helical" evidence="1">
    <location>
        <begin position="35"/>
        <end position="55"/>
    </location>
</feature>
<accession>A0A0A2XQR2</accession>
<feature type="transmembrane region" description="Helical" evidence="1">
    <location>
        <begin position="332"/>
        <end position="350"/>
    </location>
</feature>
<comment type="caution">
    <text evidence="3">The sequence shown here is derived from an EMBL/GenBank/DDBJ whole genome shotgun (WGS) entry which is preliminary data.</text>
</comment>
<feature type="transmembrane region" description="Helical" evidence="1">
    <location>
        <begin position="142"/>
        <end position="163"/>
    </location>
</feature>
<reference evidence="3 4" key="1">
    <citation type="submission" date="2014-08" db="EMBL/GenBank/DDBJ databases">
        <title>Chaperone-usher fimbriae in a diverse selection of Gallibacterium genomes.</title>
        <authorList>
            <person name="Kudirkiene E."/>
            <person name="Bager R.J."/>
            <person name="Johnson T.J."/>
            <person name="Bojesen A.M."/>
        </authorList>
    </citation>
    <scope>NUCLEOTIDE SEQUENCE [LARGE SCALE GENOMIC DNA]</scope>
    <source>
        <strain evidence="3 4">CCM5976</strain>
    </source>
</reference>
<dbReference type="GO" id="GO:0016747">
    <property type="term" value="F:acyltransferase activity, transferring groups other than amino-acyl groups"/>
    <property type="evidence" value="ECO:0007669"/>
    <property type="project" value="InterPro"/>
</dbReference>
<evidence type="ECO:0000259" key="2">
    <source>
        <dbReference type="Pfam" id="PF01757"/>
    </source>
</evidence>
<feature type="transmembrane region" description="Helical" evidence="1">
    <location>
        <begin position="196"/>
        <end position="221"/>
    </location>
</feature>